<dbReference type="Pfam" id="PF00590">
    <property type="entry name" value="TP_methylase"/>
    <property type="match status" value="1"/>
</dbReference>
<feature type="domain" description="Tetrapyrrole methylase" evidence="6">
    <location>
        <begin position="136"/>
        <end position="341"/>
    </location>
</feature>
<dbReference type="EMBL" id="AZIL01000522">
    <property type="protein sequence ID" value="EWM27080.1"/>
    <property type="molecule type" value="Genomic_DNA"/>
</dbReference>
<dbReference type="AlphaFoldDB" id="W7TJ55"/>
<dbReference type="PROSITE" id="PS01296">
    <property type="entry name" value="RSMI"/>
    <property type="match status" value="1"/>
</dbReference>
<dbReference type="InterPro" id="IPR014777">
    <property type="entry name" value="4pyrrole_Mease_sub1"/>
</dbReference>
<dbReference type="InterPro" id="IPR000878">
    <property type="entry name" value="4pyrrol_Mease"/>
</dbReference>
<evidence type="ECO:0000313" key="8">
    <source>
        <dbReference type="Proteomes" id="UP000019335"/>
    </source>
</evidence>
<keyword evidence="1" id="KW-0963">Cytoplasm</keyword>
<sequence length="437" mass="47010">MISSSKVRYCGKIFQSCVLLALPHPSYRAITCMRKKPSLPFLSILLLLAAHCTTTDHVEGCIKVANIASTVRNHRLRAFVSPRRVLPHVRAVLSRKSYGVGAGAPCTSTSRYCTSSTDHTEEDMPRRVPNKIMPGTIYFVSTPLGNLGDITLRALDVLRGVDLIASEDTRTTGLLLKALGLGKKPQVSHHQHNIQSRVPDLIRRAQEERLSIAVVSDAGTPGVSDPGSELAAACWTAGVPLVPVPGACAAVAAISVAGFPSTEFTFIGFLPSRSGKVRQAEVAKAAREERPCILYESPNRILRTLTELREADETGGGRLVLVARELTKLHEDLYRGTLTEALAHFGGKEEQGVSVEAGAFAPLRGEFTLVLGPRPRVARSQEEVSIAVQAMLRACLEEDGMSASEAAKAASKTLGKEAGLAKSDMYKLAVEMKKPRS</sequence>
<dbReference type="PANTHER" id="PTHR46111:SF1">
    <property type="entry name" value="RIBOSOMAL RNA SMALL SUBUNIT METHYLTRANSFERASE I"/>
    <property type="match status" value="1"/>
</dbReference>
<dbReference type="GO" id="GO:0008168">
    <property type="term" value="F:methyltransferase activity"/>
    <property type="evidence" value="ECO:0007669"/>
    <property type="project" value="UniProtKB-KW"/>
</dbReference>
<comment type="caution">
    <text evidence="7">The sequence shown here is derived from an EMBL/GenBank/DDBJ whole genome shotgun (WGS) entry which is preliminary data.</text>
</comment>
<evidence type="ECO:0000256" key="3">
    <source>
        <dbReference type="ARBA" id="ARBA00022603"/>
    </source>
</evidence>
<keyword evidence="4" id="KW-0808">Transferase</keyword>
<dbReference type="GO" id="GO:0006364">
    <property type="term" value="P:rRNA processing"/>
    <property type="evidence" value="ECO:0007669"/>
    <property type="project" value="UniProtKB-KW"/>
</dbReference>
<evidence type="ECO:0000256" key="2">
    <source>
        <dbReference type="ARBA" id="ARBA00022552"/>
    </source>
</evidence>
<dbReference type="CDD" id="cd11648">
    <property type="entry name" value="RsmI"/>
    <property type="match status" value="1"/>
</dbReference>
<evidence type="ECO:0000256" key="5">
    <source>
        <dbReference type="ARBA" id="ARBA00022691"/>
    </source>
</evidence>
<dbReference type="Gene3D" id="3.30.950.10">
    <property type="entry name" value="Methyltransferase, Cobalt-precorrin-4 Transmethylase, Domain 2"/>
    <property type="match status" value="1"/>
</dbReference>
<evidence type="ECO:0000256" key="4">
    <source>
        <dbReference type="ARBA" id="ARBA00022679"/>
    </source>
</evidence>
<accession>W7TJ55</accession>
<evidence type="ECO:0000259" key="6">
    <source>
        <dbReference type="Pfam" id="PF00590"/>
    </source>
</evidence>
<dbReference type="InterPro" id="IPR014776">
    <property type="entry name" value="4pyrrole_Mease_sub2"/>
</dbReference>
<dbReference type="Proteomes" id="UP000019335">
    <property type="component" value="Chromosome 7"/>
</dbReference>
<dbReference type="Gene3D" id="3.40.1010.10">
    <property type="entry name" value="Cobalt-precorrin-4 Transmethylase, Domain 1"/>
    <property type="match status" value="1"/>
</dbReference>
<dbReference type="InterPro" id="IPR018063">
    <property type="entry name" value="SAM_MeTrfase_RsmI_CS"/>
</dbReference>
<dbReference type="OrthoDB" id="289942at2759"/>
<evidence type="ECO:0000313" key="7">
    <source>
        <dbReference type="EMBL" id="EWM27080.1"/>
    </source>
</evidence>
<dbReference type="HAMAP" id="MF_01877">
    <property type="entry name" value="16SrRNA_methyltr_I"/>
    <property type="match status" value="1"/>
</dbReference>
<protein>
    <submittedName>
        <fullName evidence="7">Tetrapyrrole methylase family protein</fullName>
    </submittedName>
</protein>
<reference evidence="7 8" key="1">
    <citation type="journal article" date="2014" name="Mol. Plant">
        <title>Chromosome Scale Genome Assembly and Transcriptome Profiling of Nannochloropsis gaditana in Nitrogen Depletion.</title>
        <authorList>
            <person name="Corteggiani Carpinelli E."/>
            <person name="Telatin A."/>
            <person name="Vitulo N."/>
            <person name="Forcato C."/>
            <person name="D'Angelo M."/>
            <person name="Schiavon R."/>
            <person name="Vezzi A."/>
            <person name="Giacometti G.M."/>
            <person name="Morosinotto T."/>
            <person name="Valle G."/>
        </authorList>
    </citation>
    <scope>NUCLEOTIDE SEQUENCE [LARGE SCALE GENOMIC DNA]</scope>
    <source>
        <strain evidence="7 8">B-31</strain>
    </source>
</reference>
<name>W7TJ55_9STRA</name>
<dbReference type="PANTHER" id="PTHR46111">
    <property type="entry name" value="RIBOSOMAL RNA SMALL SUBUNIT METHYLTRANSFERASE I"/>
    <property type="match status" value="1"/>
</dbReference>
<keyword evidence="5" id="KW-0949">S-adenosyl-L-methionine</keyword>
<keyword evidence="8" id="KW-1185">Reference proteome</keyword>
<dbReference type="InterPro" id="IPR008189">
    <property type="entry name" value="rRNA_ssu_MeTfrase_I"/>
</dbReference>
<dbReference type="NCBIfam" id="TIGR00096">
    <property type="entry name" value="16S rRNA (cytidine(1402)-2'-O)-methyltransferase"/>
    <property type="match status" value="1"/>
</dbReference>
<keyword evidence="3 7" id="KW-0489">Methyltransferase</keyword>
<organism evidence="7 8">
    <name type="scientific">Nannochloropsis gaditana</name>
    <dbReference type="NCBI Taxonomy" id="72520"/>
    <lineage>
        <taxon>Eukaryota</taxon>
        <taxon>Sar</taxon>
        <taxon>Stramenopiles</taxon>
        <taxon>Ochrophyta</taxon>
        <taxon>Eustigmatophyceae</taxon>
        <taxon>Eustigmatales</taxon>
        <taxon>Monodopsidaceae</taxon>
        <taxon>Nannochloropsis</taxon>
    </lineage>
</organism>
<evidence type="ECO:0000256" key="1">
    <source>
        <dbReference type="ARBA" id="ARBA00022490"/>
    </source>
</evidence>
<dbReference type="InterPro" id="IPR035996">
    <property type="entry name" value="4pyrrol_Methylase_sf"/>
</dbReference>
<keyword evidence="2" id="KW-0698">rRNA processing</keyword>
<dbReference type="SUPFAM" id="SSF53790">
    <property type="entry name" value="Tetrapyrrole methylase"/>
    <property type="match status" value="1"/>
</dbReference>
<dbReference type="GO" id="GO:0032259">
    <property type="term" value="P:methylation"/>
    <property type="evidence" value="ECO:0007669"/>
    <property type="project" value="UniProtKB-KW"/>
</dbReference>
<gene>
    <name evidence="7" type="ORF">Naga_100194g14</name>
</gene>
<proteinExistence type="inferred from homology"/>